<evidence type="ECO:0000313" key="4">
    <source>
        <dbReference type="Proteomes" id="UP001206983"/>
    </source>
</evidence>
<evidence type="ECO:0000313" key="3">
    <source>
        <dbReference type="EMBL" id="MCQ6963612.1"/>
    </source>
</evidence>
<proteinExistence type="predicted"/>
<keyword evidence="4" id="KW-1185">Reference proteome</keyword>
<dbReference type="PANTHER" id="PTHR12861">
    <property type="entry name" value="TRANSLOCON-ASSOCIATED PROTEIN, BETA SUBUNIT PRECURSOR TRAP-BETA SIGNAL SEQUENCE RECEPTOR BETA SUBUNIT"/>
    <property type="match status" value="1"/>
</dbReference>
<feature type="compositionally biased region" description="Low complexity" evidence="1">
    <location>
        <begin position="472"/>
        <end position="487"/>
    </location>
</feature>
<dbReference type="Gene3D" id="2.60.40.10">
    <property type="entry name" value="Immunoglobulins"/>
    <property type="match status" value="2"/>
</dbReference>
<dbReference type="Proteomes" id="UP001206983">
    <property type="component" value="Unassembled WGS sequence"/>
</dbReference>
<protein>
    <recommendedName>
        <fullName evidence="2">DUF11 domain-containing protein</fullName>
    </recommendedName>
</protein>
<gene>
    <name evidence="3" type="ORF">PV02_11115</name>
</gene>
<name>A0AAE3HCA3_9EURY</name>
<dbReference type="PANTHER" id="PTHR12861:SF3">
    <property type="entry name" value="TRANSLOCON-ASSOCIATED PROTEIN SUBUNIT BETA"/>
    <property type="match status" value="1"/>
</dbReference>
<evidence type="ECO:0000256" key="1">
    <source>
        <dbReference type="SAM" id="MobiDB-lite"/>
    </source>
</evidence>
<feature type="region of interest" description="Disordered" evidence="1">
    <location>
        <begin position="458"/>
        <end position="494"/>
    </location>
</feature>
<dbReference type="Pfam" id="PF01345">
    <property type="entry name" value="DUF11"/>
    <property type="match status" value="1"/>
</dbReference>
<dbReference type="InterPro" id="IPR001434">
    <property type="entry name" value="OmcB-like_DUF11"/>
</dbReference>
<comment type="caution">
    <text evidence="3">The sequence shown here is derived from an EMBL/GenBank/DDBJ whole genome shotgun (WGS) entry which is preliminary data.</text>
</comment>
<reference evidence="3 4" key="1">
    <citation type="journal article" date="2011" name="Appl. Environ. Microbiol.">
        <title>Methanogenic archaea isolated from Taiwan's Chelungpu fault.</title>
        <authorList>
            <person name="Wu S.Y."/>
            <person name="Lai M.C."/>
        </authorList>
    </citation>
    <scope>NUCLEOTIDE SEQUENCE [LARGE SCALE GENOMIC DNA]</scope>
    <source>
        <strain evidence="3 4">St545Mb</strain>
    </source>
</reference>
<accession>A0AAE3HCA3</accession>
<dbReference type="InterPro" id="IPR013783">
    <property type="entry name" value="Ig-like_fold"/>
</dbReference>
<dbReference type="AlphaFoldDB" id="A0AAE3HCA3"/>
<feature type="domain" description="DUF11" evidence="2">
    <location>
        <begin position="350"/>
        <end position="399"/>
    </location>
</feature>
<evidence type="ECO:0000259" key="2">
    <source>
        <dbReference type="Pfam" id="PF01345"/>
    </source>
</evidence>
<dbReference type="EMBL" id="JTEO01000006">
    <property type="protein sequence ID" value="MCQ6963612.1"/>
    <property type="molecule type" value="Genomic_DNA"/>
</dbReference>
<organism evidence="3 4">
    <name type="scientific">Methanolobus chelungpuianus</name>
    <dbReference type="NCBI Taxonomy" id="502115"/>
    <lineage>
        <taxon>Archaea</taxon>
        <taxon>Methanobacteriati</taxon>
        <taxon>Methanobacteriota</taxon>
        <taxon>Stenosarchaea group</taxon>
        <taxon>Methanomicrobia</taxon>
        <taxon>Methanosarcinales</taxon>
        <taxon>Methanosarcinaceae</taxon>
        <taxon>Methanolobus</taxon>
    </lineage>
</organism>
<sequence length="520" mass="56481">MLLCLPALAYTADDIEWADSATKSGTLGWGATLAMDTYVIKAEDFNTDGFVSISITSNNQVKAISPVRVGESLTYRDTENGNDVKVVVDSVTLNIDPWTGNMKDPKAAIKVYKRAYPKMKIEITTDKDPATYDPRLTGSSIVTATIKIKNEGDAKAFNMDVEIDPCGMEQTSGKLKYSYTDVKEDDVLEPIVVKFKVSEYWDQTKVDFKVTTSSRDINNQIHTNEGKKTLTIEPVVELIITKSIPKEIYMDRSVYVTVSVYNKGLYSVSSATVTDTLNQYFELQDNANLETTVSLAPGETKSDLLKYTMKPVKTGKNTPPATIATFTAPDGKVRTFKSITSEVTVNGPNIVLTKTISPSSVNPGKEATVTVKVENQGNRDASVITSETLPSSVSFVSGNLEFKEVLKGGKSSTYSYVIRTKEAGEIKLPATAATFIDMEGFKGERISNMPVLSVVDPQAQGSASLADDPKTDTSGGTSGSTPSTDSTDPSDERVQPGFEASLMIFVLGCAFAVIRRREKQ</sequence>